<dbReference type="Gene3D" id="1.10.510.10">
    <property type="entry name" value="Transferase(Phosphotransferase) domain 1"/>
    <property type="match status" value="1"/>
</dbReference>
<evidence type="ECO:0000256" key="7">
    <source>
        <dbReference type="SAM" id="MobiDB-lite"/>
    </source>
</evidence>
<feature type="region of interest" description="Disordered" evidence="7">
    <location>
        <begin position="343"/>
        <end position="417"/>
    </location>
</feature>
<feature type="compositionally biased region" description="Basic residues" evidence="7">
    <location>
        <begin position="1874"/>
        <end position="1883"/>
    </location>
</feature>
<feature type="compositionally biased region" description="Acidic residues" evidence="7">
    <location>
        <begin position="850"/>
        <end position="862"/>
    </location>
</feature>
<keyword evidence="4 6" id="KW-0067">ATP-binding</keyword>
<keyword evidence="1" id="KW-0808">Transferase</keyword>
<evidence type="ECO:0000256" key="1">
    <source>
        <dbReference type="ARBA" id="ARBA00022679"/>
    </source>
</evidence>
<sequence>MNKACLSNRYKQKIIKQALNANFILLYQPAPNSFIIIQKSDHHIPGDHEITENEEPTTTSSLINRCSCNLHDKHNCRPHRREPPPPPQQQQQQLQGVVLRQRYRVVIGPQICNCQNEFMPESGLMTTTTTMMMTKEPCIHLLFVMLHILKIPSDDIHLMVIPLPSSKAEFWIENYRNYRQSIRQSYTKNKKYSSTSLSTSLSSNTAKSNANSPELSKFSEKLLLLNNTTSNNEAVSNTRLIIPQPIRHEQSQHHQQQQQQQANNNLSHLRAIIHPNTFDSTELSSITQDIIPVSRREVESSTGSGGSGLGSTCCDPSTTSYNTTVTSRTSSIDSIESYKLDSSNSRVNDFHHPLPPPHHHHQYHHRPHLPHHHHPHQHDHRQHQNYQMKTATSINSDRSLSCRRPRTAPQPELPPRLGRTRTKFVRHSASSTTFCPLRDCSPMILREGCLTPIESEENSTNNSLKHRTTTSTTTSTTTASTTNNNNNNNISSIMTYSDNYDKLQEPLTTNTMSISMQFKFNQSLSMSSPAGSSSSPSTASGTTTTMELISNSTSKSNFTHARRSSFKPITSVKQKPSTTLINNNNQTPLVISSNTTITTTNNNNNNVNINGNINNPKPYIPSTGQQTNTINNNNNNTSTVNETTTTNATTATMTTTRICTLCLRECHNKNNSNNVHNTGNQLVYDGDNSNTNNIVINDSILVCESILSDYEDDDNNNNNSLNGEKSICGAVFHTSCCKIWLEEIQSDGDLPQCPVCGCVWIELPNFDIHLTTVNGNVNTNINNNNTDDQVTEMNDFVGDPNDTKMISSASSSSSSSSSPSSSSSEQIEVGEQQHQQEQRLTKTHQRGADNNDDAVGDGDFDVDNVGGGVRDDDDDDDDGDGDNSNTDSFLPSHQSHRRQSTTNQRKQEHHDHDHHQQQQQKQSSNETPCSSILNQSMKNTQAIDSIDLNGNITMMNSVLSNPPFSEYNSCISAFSLEIANALVSYDWTIRQYALQQTTHLTIRQVLLARQCHLHSDHSNLVCSINSTTNNNNSDNQHGAGVGVDVNDPNCGCCCCCCCAIGGDAVDDSSQSSSSKNHRHHHDHQRHHGMYTGPDCVRIMFKLIQHMLDDPIDAIFTDALRAFRELLGYLVCYNKETQSALQKAIGPILRRLLRFVGGSSNLWSLRSPESLIIHVNNPPIPPMSLHQDDENKTIKLSHKEMKKFNHHITSQSINNKPPVETPGLMNNELDILQTKSHLSLHPPPLSTATVAAAAPITVPAPPPPAPANFRDRSNLALATLIELAKGQSGALALGREVHCASQCLPISGIQHMVRFVLSSAKFHATHLIGRLTIVDKLIRMHQTNIQQLSIEQQQPHTTTGSKSFQSNEAINTGCHNSTNNTVDIISGEKVSVQGGGGGGVGGCGETPSSPISSPPPPLLSSSSTTTTRTTAMNDQSLARRHLCSTIVFARRHLLPIYPKPDNMTMCFPYHYQLQATTGGVTHAANENNSNNNNNNNSFLFKSSLGSGSTAGGGTAAVAVATLTGTPTTTTAALSQPNGLSIINYFHHTQYKANRIARRVFLTACRALLTWRNEEPVSDHCDPIPPSTFNANTFIESEINRLDAPLATWFRNRLCLLLYPNDTTGNNMLRGVDQHSSMIKSLVSSTSSPSTSQCVVIPSSRSYNAALTSSPSANSITQNQNNNDSNNNDNSKSKHKYSSSQSQHQQQKQCTNITLHNSSTSSSPIASSIPLKLPPIPPPRRVTINNFELNDNNNNNNKKDLVKYDPVRQHNEQRDQNPVDNTCDNNNNIDDKNAKKIKSQILNSSFVRIALEPAYDLVALSESGNYSSASEFEDEDEDDAEDDDDDEEEEEVGDVDVDDEANLVDIDDVDGDAKPINKKRSRKKEKNNPSEPIYTGRSLGSEADLQCEQVTVLRNALTRSTNQLKPLLPIPGLSFVMNSFQSTKKLPTSDEYYESVDWIRGPILGHGAFSQCYQARDVRTGLLLAVKRIRLGRNSLFSLYSSDKKKAHQSQLQSIINNEVENQNNKNPSRPLSPTSLNQLTEVETEVRIMLQLDHPNVLRLFGAVHCVKRGFVDLFIEWMPGGSITSLLQQYGAFNESITCNYGIQLIRGLAYLHKHGILHRDLKGANLLIDSTGAVIKISDFGASARLSGEQSVAGQFQGQVIGTFSFMAPEVLRGETYGRACDIWSVGCCLIEMLTSKPPWHDARLTNRYALMYTIATSNSPPTYPEGLSTGLISVLDACFARNPTDRPTASQLLTFKIFADLISQQVVTSSIDEGKTQQSPLPQPPQPLAQPQPVQKQKEQASLQSLTSSSSLKTVTALNTSKNRDQKTLKTEMNTTKLNTKSLSSSFSYQRFLKTFQSNKNSPSLSRKKVIRLQEVLQESKEEYQRRQQQQPQEDMMMMMLITSPSDENIKCSRQLSDHHQHIQHQSQHLPQHQQHQSQQQQQQQSNQHVDDTILLTRRQKFRRPTLPGISFHRKYRSRTPVAISFN</sequence>
<dbReference type="InterPro" id="IPR007527">
    <property type="entry name" value="Znf_SWIM"/>
</dbReference>
<dbReference type="InterPro" id="IPR050538">
    <property type="entry name" value="MAP_kinase_kinase_kinase"/>
</dbReference>
<dbReference type="InterPro" id="IPR011009">
    <property type="entry name" value="Kinase-like_dom_sf"/>
</dbReference>
<keyword evidence="2 6" id="KW-0547">Nucleotide-binding</keyword>
<dbReference type="GO" id="GO:0005524">
    <property type="term" value="F:ATP binding"/>
    <property type="evidence" value="ECO:0007669"/>
    <property type="project" value="UniProtKB-UniRule"/>
</dbReference>
<protein>
    <submittedName>
        <fullName evidence="11 12">Uncharacterized protein</fullName>
    </submittedName>
</protein>
<feature type="compositionally biased region" description="Polar residues" evidence="7">
    <location>
        <begin position="1664"/>
        <end position="1675"/>
    </location>
</feature>
<feature type="region of interest" description="Disordered" evidence="7">
    <location>
        <begin position="1393"/>
        <end position="1432"/>
    </location>
</feature>
<feature type="compositionally biased region" description="Polar residues" evidence="7">
    <location>
        <begin position="884"/>
        <end position="893"/>
    </location>
</feature>
<dbReference type="Proteomes" id="UP000050795">
    <property type="component" value="Unassembled WGS sequence"/>
</dbReference>
<feature type="region of interest" description="Disordered" evidence="7">
    <location>
        <begin position="794"/>
        <end position="931"/>
    </location>
</feature>
<evidence type="ECO:0000259" key="8">
    <source>
        <dbReference type="PROSITE" id="PS50011"/>
    </source>
</evidence>
<feature type="compositionally biased region" description="Low complexity" evidence="7">
    <location>
        <begin position="2426"/>
        <end position="2450"/>
    </location>
</feature>
<dbReference type="PROSITE" id="PS00107">
    <property type="entry name" value="PROTEIN_KINASE_ATP"/>
    <property type="match status" value="1"/>
</dbReference>
<reference evidence="11 12" key="2">
    <citation type="submission" date="2023-11" db="UniProtKB">
        <authorList>
            <consortium name="WormBaseParasite"/>
        </authorList>
    </citation>
    <scope>IDENTIFICATION</scope>
</reference>
<dbReference type="Gene3D" id="3.30.200.20">
    <property type="entry name" value="Phosphorylase Kinase, domain 1"/>
    <property type="match status" value="1"/>
</dbReference>
<evidence type="ECO:0000313" key="13">
    <source>
        <dbReference type="WBParaSite" id="TREG1_95350.3"/>
    </source>
</evidence>
<feature type="compositionally biased region" description="Gly residues" evidence="7">
    <location>
        <begin position="1393"/>
        <end position="1403"/>
    </location>
</feature>
<feature type="region of interest" description="Disordered" evidence="7">
    <location>
        <begin position="551"/>
        <end position="586"/>
    </location>
</feature>
<feature type="compositionally biased region" description="Low complexity" evidence="7">
    <location>
        <begin position="317"/>
        <end position="329"/>
    </location>
</feature>
<evidence type="ECO:0000256" key="4">
    <source>
        <dbReference type="ARBA" id="ARBA00022840"/>
    </source>
</evidence>
<evidence type="ECO:0000256" key="3">
    <source>
        <dbReference type="ARBA" id="ARBA00022777"/>
    </source>
</evidence>
<evidence type="ECO:0000259" key="9">
    <source>
        <dbReference type="PROSITE" id="PS50966"/>
    </source>
</evidence>
<feature type="compositionally biased region" description="Polar residues" evidence="7">
    <location>
        <begin position="385"/>
        <end position="399"/>
    </location>
</feature>
<feature type="compositionally biased region" description="Low complexity" evidence="7">
    <location>
        <begin position="1716"/>
        <end position="1729"/>
    </location>
</feature>
<dbReference type="SUPFAM" id="SSF56112">
    <property type="entry name" value="Protein kinase-like (PK-like)"/>
    <property type="match status" value="1"/>
</dbReference>
<dbReference type="PROSITE" id="PS50966">
    <property type="entry name" value="ZF_SWIM"/>
    <property type="match status" value="1"/>
</dbReference>
<feature type="compositionally biased region" description="Low complexity" evidence="7">
    <location>
        <begin position="469"/>
        <end position="490"/>
    </location>
</feature>
<dbReference type="WBParaSite" id="TREG1_95350.3">
    <property type="protein sequence ID" value="TREG1_95350.3"/>
    <property type="gene ID" value="TREG1_95350"/>
</dbReference>
<accession>A0AA85KL34</accession>
<evidence type="ECO:0000256" key="5">
    <source>
        <dbReference type="PROSITE-ProRule" id="PRU00325"/>
    </source>
</evidence>
<dbReference type="PANTHER" id="PTHR48016">
    <property type="entry name" value="MAP KINASE KINASE KINASE SSK2-RELATED-RELATED"/>
    <property type="match status" value="1"/>
</dbReference>
<feature type="compositionally biased region" description="Basic residues" evidence="7">
    <location>
        <begin position="1075"/>
        <end position="1088"/>
    </location>
</feature>
<feature type="binding site" evidence="6">
    <location>
        <position position="1985"/>
    </location>
    <ligand>
        <name>ATP</name>
        <dbReference type="ChEBI" id="CHEBI:30616"/>
    </ligand>
</feature>
<dbReference type="Pfam" id="PF00069">
    <property type="entry name" value="Pkinase"/>
    <property type="match status" value="1"/>
</dbReference>
<dbReference type="WBParaSite" id="TREG1_95350.1">
    <property type="protein sequence ID" value="TREG1_95350.1"/>
    <property type="gene ID" value="TREG1_95350"/>
</dbReference>
<feature type="compositionally biased region" description="Low complexity" evidence="7">
    <location>
        <begin position="807"/>
        <end position="824"/>
    </location>
</feature>
<feature type="compositionally biased region" description="Low complexity" evidence="7">
    <location>
        <begin position="1696"/>
        <end position="1707"/>
    </location>
</feature>
<evidence type="ECO:0000313" key="10">
    <source>
        <dbReference type="Proteomes" id="UP000050795"/>
    </source>
</evidence>
<evidence type="ECO:0000313" key="11">
    <source>
        <dbReference type="WBParaSite" id="TREG1_95350.1"/>
    </source>
</evidence>
<evidence type="ECO:0000256" key="6">
    <source>
        <dbReference type="PROSITE-ProRule" id="PRU10141"/>
    </source>
</evidence>
<proteinExistence type="predicted"/>
<dbReference type="InterPro" id="IPR008271">
    <property type="entry name" value="Ser/Thr_kinase_AS"/>
</dbReference>
<feature type="compositionally biased region" description="Basic residues" evidence="7">
    <location>
        <begin position="357"/>
        <end position="383"/>
    </location>
</feature>
<feature type="compositionally biased region" description="Low complexity" evidence="7">
    <location>
        <begin position="1676"/>
        <end position="1688"/>
    </location>
</feature>
<dbReference type="GO" id="GO:0008270">
    <property type="term" value="F:zinc ion binding"/>
    <property type="evidence" value="ECO:0007669"/>
    <property type="project" value="UniProtKB-KW"/>
</dbReference>
<organism evidence="10 13">
    <name type="scientific">Trichobilharzia regenti</name>
    <name type="common">Nasal bird schistosome</name>
    <dbReference type="NCBI Taxonomy" id="157069"/>
    <lineage>
        <taxon>Eukaryota</taxon>
        <taxon>Metazoa</taxon>
        <taxon>Spiralia</taxon>
        <taxon>Lophotrochozoa</taxon>
        <taxon>Platyhelminthes</taxon>
        <taxon>Trematoda</taxon>
        <taxon>Digenea</taxon>
        <taxon>Strigeidida</taxon>
        <taxon>Schistosomatoidea</taxon>
        <taxon>Schistosomatidae</taxon>
        <taxon>Trichobilharzia</taxon>
    </lineage>
</organism>
<dbReference type="GO" id="GO:0004672">
    <property type="term" value="F:protein kinase activity"/>
    <property type="evidence" value="ECO:0007669"/>
    <property type="project" value="InterPro"/>
</dbReference>
<feature type="compositionally biased region" description="Low complexity" evidence="7">
    <location>
        <begin position="525"/>
        <end position="543"/>
    </location>
</feature>
<name>A0AA85KL34_TRIRE</name>
<keyword evidence="5" id="KW-0479">Metal-binding</keyword>
<feature type="compositionally biased region" description="Polar residues" evidence="7">
    <location>
        <begin position="567"/>
        <end position="586"/>
    </location>
</feature>
<feature type="compositionally biased region" description="Acidic residues" evidence="7">
    <location>
        <begin position="1829"/>
        <end position="1868"/>
    </location>
</feature>
<dbReference type="PANTHER" id="PTHR48016:SF56">
    <property type="entry name" value="MAPKK KINASE"/>
    <property type="match status" value="1"/>
</dbReference>
<feature type="compositionally biased region" description="Low complexity" evidence="7">
    <location>
        <begin position="1418"/>
        <end position="1429"/>
    </location>
</feature>
<feature type="compositionally biased region" description="Pro residues" evidence="7">
    <location>
        <begin position="2283"/>
        <end position="2292"/>
    </location>
</feature>
<feature type="region of interest" description="Disordered" evidence="7">
    <location>
        <begin position="294"/>
        <end position="329"/>
    </location>
</feature>
<feature type="region of interest" description="Disordered" evidence="7">
    <location>
        <begin position="2273"/>
        <end position="2300"/>
    </location>
</feature>
<feature type="domain" description="Protein kinase" evidence="8">
    <location>
        <begin position="1956"/>
        <end position="2260"/>
    </location>
</feature>
<dbReference type="InterPro" id="IPR000719">
    <property type="entry name" value="Prot_kinase_dom"/>
</dbReference>
<dbReference type="PROSITE" id="PS50011">
    <property type="entry name" value="PROTEIN_KINASE_DOM"/>
    <property type="match status" value="1"/>
</dbReference>
<feature type="region of interest" description="Disordered" evidence="7">
    <location>
        <begin position="1823"/>
        <end position="1897"/>
    </location>
</feature>
<reference evidence="10" key="1">
    <citation type="submission" date="2022-06" db="EMBL/GenBank/DDBJ databases">
        <authorList>
            <person name="Berger JAMES D."/>
            <person name="Berger JAMES D."/>
        </authorList>
    </citation>
    <scope>NUCLEOTIDE SEQUENCE [LARGE SCALE GENOMIC DNA]</scope>
</reference>
<dbReference type="PROSITE" id="PS00108">
    <property type="entry name" value="PROTEIN_KINASE_ST"/>
    <property type="match status" value="1"/>
</dbReference>
<feature type="compositionally biased region" description="Acidic residues" evidence="7">
    <location>
        <begin position="871"/>
        <end position="881"/>
    </location>
</feature>
<feature type="region of interest" description="Disordered" evidence="7">
    <location>
        <begin position="1347"/>
        <end position="1371"/>
    </location>
</feature>
<feature type="region of interest" description="Disordered" evidence="7">
    <location>
        <begin position="1664"/>
        <end position="1735"/>
    </location>
</feature>
<feature type="compositionally biased region" description="Basic and acidic residues" evidence="7">
    <location>
        <begin position="905"/>
        <end position="916"/>
    </location>
</feature>
<dbReference type="WBParaSite" id="TREG1_95350.2">
    <property type="protein sequence ID" value="TREG1_95350.2"/>
    <property type="gene ID" value="TREG1_95350"/>
</dbReference>
<feature type="region of interest" description="Disordered" evidence="7">
    <location>
        <begin position="2416"/>
        <end position="2451"/>
    </location>
</feature>
<feature type="domain" description="SWIM-type" evidence="9">
    <location>
        <begin position="103"/>
        <end position="149"/>
    </location>
</feature>
<keyword evidence="5" id="KW-0863">Zinc-finger</keyword>
<feature type="region of interest" description="Disordered" evidence="7">
    <location>
        <begin position="1069"/>
        <end position="1088"/>
    </location>
</feature>
<feature type="region of interest" description="Disordered" evidence="7">
    <location>
        <begin position="524"/>
        <end position="543"/>
    </location>
</feature>
<feature type="region of interest" description="Disordered" evidence="7">
    <location>
        <begin position="455"/>
        <end position="490"/>
    </location>
</feature>
<feature type="region of interest" description="Disordered" evidence="7">
    <location>
        <begin position="1767"/>
        <end position="1789"/>
    </location>
</feature>
<evidence type="ECO:0000256" key="2">
    <source>
        <dbReference type="ARBA" id="ARBA00022741"/>
    </source>
</evidence>
<keyword evidence="3" id="KW-0418">Kinase</keyword>
<evidence type="ECO:0000313" key="12">
    <source>
        <dbReference type="WBParaSite" id="TREG1_95350.2"/>
    </source>
</evidence>
<keyword evidence="5" id="KW-0862">Zinc</keyword>
<dbReference type="SMART" id="SM00220">
    <property type="entry name" value="S_TKc"/>
    <property type="match status" value="1"/>
</dbReference>
<dbReference type="InterPro" id="IPR017441">
    <property type="entry name" value="Protein_kinase_ATP_BS"/>
</dbReference>
<keyword evidence="10" id="KW-1185">Reference proteome</keyword>